<gene>
    <name evidence="1" type="ORF">BD94_0340</name>
</gene>
<dbReference type="Proteomes" id="UP000028933">
    <property type="component" value="Chromosome"/>
</dbReference>
<proteinExistence type="predicted"/>
<dbReference type="RefSeq" id="WP_009085614.1">
    <property type="nucleotide sequence ID" value="NZ_CP007547.1"/>
</dbReference>
<dbReference type="AlphaFoldDB" id="A0A077EF50"/>
<organism evidence="1 2">
    <name type="scientific">Elizabethkingia anophelis NUHP1</name>
    <dbReference type="NCBI Taxonomy" id="1338011"/>
    <lineage>
        <taxon>Bacteria</taxon>
        <taxon>Pseudomonadati</taxon>
        <taxon>Bacteroidota</taxon>
        <taxon>Flavobacteriia</taxon>
        <taxon>Flavobacteriales</taxon>
        <taxon>Weeksellaceae</taxon>
        <taxon>Elizabethkingia</taxon>
    </lineage>
</organism>
<keyword evidence="1" id="KW-0808">Transferase</keyword>
<evidence type="ECO:0000313" key="1">
    <source>
        <dbReference type="EMBL" id="AIL44115.1"/>
    </source>
</evidence>
<dbReference type="SUPFAM" id="SSF53756">
    <property type="entry name" value="UDP-Glycosyltransferase/glycogen phosphorylase"/>
    <property type="match status" value="1"/>
</dbReference>
<evidence type="ECO:0000313" key="2">
    <source>
        <dbReference type="Proteomes" id="UP000028933"/>
    </source>
</evidence>
<dbReference type="STRING" id="1338011.BD94_0340"/>
<dbReference type="KEGG" id="eao:BD94_0340"/>
<dbReference type="HOGENOM" id="CLU_048991_0_0_10"/>
<reference evidence="1" key="2">
    <citation type="journal article" date="2015" name="Genome Biol. Evol.">
        <title>Complete Genome Sequence and Transcriptomic Analysis of the Novel Pathogen Elizabethkingia anophelis in Response to Oxidative Stress.</title>
        <authorList>
            <person name="Li Y."/>
            <person name="Liu Y."/>
            <person name="Chew S.C."/>
            <person name="Tay M."/>
            <person name="Salido M.M."/>
            <person name="Teo J."/>
            <person name="Lauro F.M."/>
            <person name="Givskov M."/>
            <person name="Yang L."/>
        </authorList>
    </citation>
    <scope>NUCLEOTIDE SEQUENCE</scope>
    <source>
        <strain evidence="1">NUHP1</strain>
    </source>
</reference>
<name>A0A077EF50_9FLAO</name>
<dbReference type="Pfam" id="PF13528">
    <property type="entry name" value="Glyco_trans_1_3"/>
    <property type="match status" value="1"/>
</dbReference>
<dbReference type="EMBL" id="CP007547">
    <property type="protein sequence ID" value="AIL44115.1"/>
    <property type="molecule type" value="Genomic_DNA"/>
</dbReference>
<accession>A0A077EF50</accession>
<protein>
    <submittedName>
        <fullName evidence="1">Glycosyltransferase</fullName>
    </submittedName>
</protein>
<sequence>MKILYAIQGTGNGHVSRAREVIPILQQYGDVDLLISGTQADVGLPYPVKYQLNGFGFVFGKKGGVDFRETWNRFNTKAFISDIKNLPLHEYDAIINDFEPVTAWACKRKRIKSVALSHQSSFLSDKTPVTEGFHWGKLILKNYAPTTYKIGFHFEKYDDFIHTPVIRNEIRNLHPQDKGHYTIYLPAYNDDFIINRLQKYKDKEWHIFSKHSSQAYEKENIKVTPVNNELFNKSLETCNGLLTGGGFEGPAEALYLGKKLLSVPMRNQFEQQCNALAMEKMGVPVIWKTADWERKLNEWIFDSDVIKVSYPDETKNIVRNMFERYFN</sequence>
<reference evidence="1" key="1">
    <citation type="journal article" date="2013" name="Lancet">
        <title>First case of E anophelis outbreak in an intensive-care unit.</title>
        <authorList>
            <person name="Teo J."/>
            <person name="Tan S.Y."/>
            <person name="Tay M."/>
            <person name="Ding Y."/>
            <person name="Kjelleberg S."/>
            <person name="Givskov M."/>
            <person name="Lin R.T."/>
            <person name="Yang L."/>
        </authorList>
    </citation>
    <scope>NUCLEOTIDE SEQUENCE [LARGE SCALE GENOMIC DNA]</scope>
    <source>
        <strain evidence="1">NUHP1</strain>
    </source>
</reference>
<dbReference type="GO" id="GO:0016740">
    <property type="term" value="F:transferase activity"/>
    <property type="evidence" value="ECO:0007669"/>
    <property type="project" value="UniProtKB-KW"/>
</dbReference>
<dbReference type="eggNOG" id="COG1819">
    <property type="taxonomic scope" value="Bacteria"/>
</dbReference>
<dbReference type="GeneID" id="56685446"/>